<dbReference type="InterPro" id="IPR036876">
    <property type="entry name" value="UVR_dom_sf"/>
</dbReference>
<dbReference type="EMBL" id="FMUN01000003">
    <property type="protein sequence ID" value="SCY16994.1"/>
    <property type="molecule type" value="Genomic_DNA"/>
</dbReference>
<comment type="similarity">
    <text evidence="9 13">Belongs to the UvrC family.</text>
</comment>
<keyword evidence="6 13" id="KW-0234">DNA repair</keyword>
<keyword evidence="5 13" id="KW-0267">Excision nuclease</keyword>
<accession>A0A0P9GJ78</accession>
<keyword evidence="18" id="KW-1185">Reference proteome</keyword>
<dbReference type="Gene3D" id="4.10.860.10">
    <property type="entry name" value="UVR domain"/>
    <property type="match status" value="1"/>
</dbReference>
<dbReference type="Pfam" id="PF02151">
    <property type="entry name" value="UVR"/>
    <property type="match status" value="1"/>
</dbReference>
<dbReference type="InterPro" id="IPR001162">
    <property type="entry name" value="UvrC_RNase_H_dom"/>
</dbReference>
<dbReference type="RefSeq" id="WP_054966140.1">
    <property type="nucleotide sequence ID" value="NZ_FMUN01000003.1"/>
</dbReference>
<dbReference type="PANTHER" id="PTHR30562">
    <property type="entry name" value="UVRC/OXIDOREDUCTASE"/>
    <property type="match status" value="1"/>
</dbReference>
<dbReference type="SMART" id="SM00278">
    <property type="entry name" value="HhH1"/>
    <property type="match status" value="2"/>
</dbReference>
<evidence type="ECO:0000256" key="9">
    <source>
        <dbReference type="ARBA" id="ARBA00061531"/>
    </source>
</evidence>
<dbReference type="Gene3D" id="3.30.420.340">
    <property type="entry name" value="UvrC, RNAse H endonuclease domain"/>
    <property type="match status" value="1"/>
</dbReference>
<gene>
    <name evidence="13" type="primary">uvrC</name>
    <name evidence="17" type="ORF">SAMN05661077_1422</name>
</gene>
<dbReference type="Pfam" id="PF14520">
    <property type="entry name" value="HHH_5"/>
    <property type="match status" value="1"/>
</dbReference>
<comment type="subcellular location">
    <subcellularLocation>
        <location evidence="1 13">Cytoplasm</location>
    </subcellularLocation>
</comment>
<dbReference type="GO" id="GO:0005737">
    <property type="term" value="C:cytoplasm"/>
    <property type="evidence" value="ECO:0007669"/>
    <property type="project" value="UniProtKB-SubCell"/>
</dbReference>
<evidence type="ECO:0000313" key="17">
    <source>
        <dbReference type="EMBL" id="SCY16994.1"/>
    </source>
</evidence>
<dbReference type="SUPFAM" id="SSF82771">
    <property type="entry name" value="GIY-YIG endonuclease"/>
    <property type="match status" value="1"/>
</dbReference>
<keyword evidence="7 13" id="KW-0742">SOS response</keyword>
<evidence type="ECO:0000259" key="16">
    <source>
        <dbReference type="PROSITE" id="PS50165"/>
    </source>
</evidence>
<evidence type="ECO:0000256" key="7">
    <source>
        <dbReference type="ARBA" id="ARBA00023236"/>
    </source>
</evidence>
<dbReference type="FunFam" id="1.10.150.20:FF:000005">
    <property type="entry name" value="UvrABC system protein C"/>
    <property type="match status" value="1"/>
</dbReference>
<dbReference type="FunFam" id="3.30.420.340:FF:000001">
    <property type="entry name" value="UvrABC system protein C"/>
    <property type="match status" value="1"/>
</dbReference>
<dbReference type="PATRIC" id="fig|381306.5.peg.299"/>
<dbReference type="GO" id="GO:0003677">
    <property type="term" value="F:DNA binding"/>
    <property type="evidence" value="ECO:0007669"/>
    <property type="project" value="UniProtKB-UniRule"/>
</dbReference>
<dbReference type="PROSITE" id="PS50151">
    <property type="entry name" value="UVR"/>
    <property type="match status" value="1"/>
</dbReference>
<feature type="domain" description="UVR" evidence="14">
    <location>
        <begin position="204"/>
        <end position="239"/>
    </location>
</feature>
<name>A0A0P9GJ78_9GAMM</name>
<dbReference type="CDD" id="cd10434">
    <property type="entry name" value="GIY-YIG_UvrC_Cho"/>
    <property type="match status" value="1"/>
</dbReference>
<reference evidence="18" key="1">
    <citation type="submission" date="2016-10" db="EMBL/GenBank/DDBJ databases">
        <authorList>
            <person name="Varghese N."/>
        </authorList>
    </citation>
    <scope>NUCLEOTIDE SEQUENCE [LARGE SCALE GENOMIC DNA]</scope>
    <source>
        <strain evidence="18">HL 19</strain>
    </source>
</reference>
<dbReference type="Proteomes" id="UP000183104">
    <property type="component" value="Unassembled WGS sequence"/>
</dbReference>
<dbReference type="SUPFAM" id="SSF46600">
    <property type="entry name" value="C-terminal UvrC-binding domain of UvrB"/>
    <property type="match status" value="1"/>
</dbReference>
<evidence type="ECO:0000256" key="11">
    <source>
        <dbReference type="ARBA" id="ARBA00067419"/>
    </source>
</evidence>
<feature type="domain" description="UvrC family homology region profile" evidence="16">
    <location>
        <begin position="254"/>
        <end position="477"/>
    </location>
</feature>
<evidence type="ECO:0000313" key="18">
    <source>
        <dbReference type="Proteomes" id="UP000183104"/>
    </source>
</evidence>
<dbReference type="InterPro" id="IPR003583">
    <property type="entry name" value="Hlx-hairpin-Hlx_DNA-bd_motif"/>
</dbReference>
<comment type="subunit">
    <text evidence="10 13">Interacts with UvrB in an incision complex.</text>
</comment>
<dbReference type="HAMAP" id="MF_00203">
    <property type="entry name" value="UvrC"/>
    <property type="match status" value="1"/>
</dbReference>
<evidence type="ECO:0000256" key="1">
    <source>
        <dbReference type="ARBA" id="ARBA00004496"/>
    </source>
</evidence>
<dbReference type="Gene3D" id="1.10.150.20">
    <property type="entry name" value="5' to 3' exonuclease, C-terminal subdomain"/>
    <property type="match status" value="1"/>
</dbReference>
<feature type="domain" description="GIY-YIG" evidence="15">
    <location>
        <begin position="16"/>
        <end position="94"/>
    </location>
</feature>
<evidence type="ECO:0000256" key="13">
    <source>
        <dbReference type="HAMAP-Rule" id="MF_00203"/>
    </source>
</evidence>
<dbReference type="GO" id="GO:0009380">
    <property type="term" value="C:excinuclease repair complex"/>
    <property type="evidence" value="ECO:0007669"/>
    <property type="project" value="InterPro"/>
</dbReference>
<evidence type="ECO:0000256" key="10">
    <source>
        <dbReference type="ARBA" id="ARBA00062841"/>
    </source>
</evidence>
<dbReference type="FunFam" id="3.40.1440.10:FF:000001">
    <property type="entry name" value="UvrABC system protein C"/>
    <property type="match status" value="1"/>
</dbReference>
<dbReference type="Pfam" id="PF08459">
    <property type="entry name" value="UvrC_RNaseH_dom"/>
    <property type="match status" value="1"/>
</dbReference>
<evidence type="ECO:0000256" key="4">
    <source>
        <dbReference type="ARBA" id="ARBA00022769"/>
    </source>
</evidence>
<dbReference type="InterPro" id="IPR050066">
    <property type="entry name" value="UvrABC_protein_C"/>
</dbReference>
<proteinExistence type="inferred from homology"/>
<dbReference type="OrthoDB" id="9804933at2"/>
<evidence type="ECO:0000256" key="2">
    <source>
        <dbReference type="ARBA" id="ARBA00022490"/>
    </source>
</evidence>
<comment type="function">
    <text evidence="8 13">The UvrABC repair system catalyzes the recognition and processing of DNA lesions. UvrC both incises the 5' and 3' sides of the lesion. The N-terminal half is responsible for the 3' incision and the C-terminal half is responsible for the 5' incision.</text>
</comment>
<dbReference type="InterPro" id="IPR035901">
    <property type="entry name" value="GIY-YIG_endonuc_sf"/>
</dbReference>
<dbReference type="NCBIfam" id="TIGR00194">
    <property type="entry name" value="uvrC"/>
    <property type="match status" value="1"/>
</dbReference>
<evidence type="ECO:0000256" key="12">
    <source>
        <dbReference type="ARBA" id="ARBA00077138"/>
    </source>
</evidence>
<dbReference type="GO" id="GO:0006289">
    <property type="term" value="P:nucleotide-excision repair"/>
    <property type="evidence" value="ECO:0007669"/>
    <property type="project" value="UniProtKB-UniRule"/>
</dbReference>
<evidence type="ECO:0000256" key="5">
    <source>
        <dbReference type="ARBA" id="ARBA00022881"/>
    </source>
</evidence>
<keyword evidence="4 13" id="KW-0228">DNA excision</keyword>
<evidence type="ECO:0000256" key="8">
    <source>
        <dbReference type="ARBA" id="ARBA00059452"/>
    </source>
</evidence>
<dbReference type="GO" id="GO:0009432">
    <property type="term" value="P:SOS response"/>
    <property type="evidence" value="ECO:0007669"/>
    <property type="project" value="UniProtKB-UniRule"/>
</dbReference>
<sequence>MTESEQRNALIHKMPTGPGVYQMVDEAGVVVYVGKARNIRNRIRSHFQNADTDAKTRAMVRQIHDIHATLTHTETEALLLESNLIKRHKPRYNVLLRDDKSYPYIFLSRSHDYPRLAFHRGPQKEKGRYFGPYPSAGAVRETLKLMQKIFPVRQCEDTFFANRSRPCLQYQIERCSGPCTGEVDEETYREYVRQAELFLAGRNEELDRELTERMEQASAEMRFEEAARLRDQIRAIRRVQEHQHVSGGSGDHDVIAVRMEAGVACVQVFFIRGGRNLGNRGFFPSHTEGVPPEAVLQAFLTQFYDDKPVPPSVVVNQPLDEKEALEEAFAERMERKVTITHPQRGEKRHWVAMAEHNADNALQRRISDSASLEARYQALADALGLEAPPERMECFDISHTRGEGTVASCVVFDREGPRKSDYRRFNIRDIEPGDDYAAMEQALSRRYGRLKREGAPLPDLVIVDGGQGQLHVAERVFEELQISGVELLGVSKGPERRPGEEDLWQPGQAHAFSLDPHSKALHLLQQIRDEAHRFAVSGHRQRRSKARRESALDGIPGVGGKRKKALLSHFGGLKGIRTAGVEDLQKVEGISRSLAERIYAEFHSGSNG</sequence>
<dbReference type="Pfam" id="PF01541">
    <property type="entry name" value="GIY-YIG"/>
    <property type="match status" value="1"/>
</dbReference>
<dbReference type="SMART" id="SM00465">
    <property type="entry name" value="GIYc"/>
    <property type="match status" value="1"/>
</dbReference>
<evidence type="ECO:0000256" key="6">
    <source>
        <dbReference type="ARBA" id="ARBA00023204"/>
    </source>
</evidence>
<protein>
    <recommendedName>
        <fullName evidence="11 13">UvrABC system protein C</fullName>
        <shortName evidence="13">Protein UvrC</shortName>
    </recommendedName>
    <alternativeName>
        <fullName evidence="12 13">Excinuclease ABC subunit C</fullName>
    </alternativeName>
</protein>
<dbReference type="PROSITE" id="PS50165">
    <property type="entry name" value="UVRC"/>
    <property type="match status" value="1"/>
</dbReference>
<dbReference type="AlphaFoldDB" id="A0A0P9GJ78"/>
<dbReference type="GO" id="GO:0009381">
    <property type="term" value="F:excinuclease ABC activity"/>
    <property type="evidence" value="ECO:0007669"/>
    <property type="project" value="UniProtKB-UniRule"/>
</dbReference>
<evidence type="ECO:0000259" key="15">
    <source>
        <dbReference type="PROSITE" id="PS50164"/>
    </source>
</evidence>
<dbReference type="InterPro" id="IPR038476">
    <property type="entry name" value="UvrC_RNase_H_dom_sf"/>
</dbReference>
<dbReference type="NCBIfam" id="NF001824">
    <property type="entry name" value="PRK00558.1-5"/>
    <property type="match status" value="1"/>
</dbReference>
<dbReference type="InterPro" id="IPR001943">
    <property type="entry name" value="UVR_dom"/>
</dbReference>
<keyword evidence="2 13" id="KW-0963">Cytoplasm</keyword>
<keyword evidence="3 13" id="KW-0227">DNA damage</keyword>
<evidence type="ECO:0000259" key="14">
    <source>
        <dbReference type="PROSITE" id="PS50151"/>
    </source>
</evidence>
<dbReference type="SUPFAM" id="SSF47781">
    <property type="entry name" value="RuvA domain 2-like"/>
    <property type="match status" value="1"/>
</dbReference>
<dbReference type="PROSITE" id="PS50164">
    <property type="entry name" value="GIY_YIG"/>
    <property type="match status" value="1"/>
</dbReference>
<dbReference type="STRING" id="381306.AN478_08275"/>
<dbReference type="InterPro" id="IPR010994">
    <property type="entry name" value="RuvA_2-like"/>
</dbReference>
<evidence type="ECO:0000256" key="3">
    <source>
        <dbReference type="ARBA" id="ARBA00022763"/>
    </source>
</evidence>
<dbReference type="InterPro" id="IPR004791">
    <property type="entry name" value="UvrC"/>
</dbReference>
<dbReference type="Gene3D" id="3.40.1440.10">
    <property type="entry name" value="GIY-YIG endonuclease"/>
    <property type="match status" value="1"/>
</dbReference>
<organism evidence="17 18">
    <name type="scientific">Thiohalorhabdus denitrificans</name>
    <dbReference type="NCBI Taxonomy" id="381306"/>
    <lineage>
        <taxon>Bacteria</taxon>
        <taxon>Pseudomonadati</taxon>
        <taxon>Pseudomonadota</taxon>
        <taxon>Gammaproteobacteria</taxon>
        <taxon>Thiohalorhabdales</taxon>
        <taxon>Thiohalorhabdaceae</taxon>
        <taxon>Thiohalorhabdus</taxon>
    </lineage>
</organism>
<dbReference type="PANTHER" id="PTHR30562:SF1">
    <property type="entry name" value="UVRABC SYSTEM PROTEIN C"/>
    <property type="match status" value="1"/>
</dbReference>
<dbReference type="InterPro" id="IPR047296">
    <property type="entry name" value="GIY-YIG_UvrC_Cho"/>
</dbReference>
<dbReference type="Pfam" id="PF22920">
    <property type="entry name" value="UvrC_RNaseH"/>
    <property type="match status" value="1"/>
</dbReference>
<dbReference type="InterPro" id="IPR000305">
    <property type="entry name" value="GIY-YIG_endonuc"/>
</dbReference>